<dbReference type="RefSeq" id="WP_066605954.1">
    <property type="nucleotide sequence ID" value="NZ_CP014230.1"/>
</dbReference>
<dbReference type="InterPro" id="IPR007809">
    <property type="entry name" value="FlgN-like"/>
</dbReference>
<gene>
    <name evidence="1" type="ORF">AXF15_08395</name>
</gene>
<protein>
    <recommendedName>
        <fullName evidence="3">Flagellar biosynthesis protein FlgN</fullName>
    </recommendedName>
</protein>
<name>A0A109W653_9BACT</name>
<dbReference type="Pfam" id="PF05130">
    <property type="entry name" value="FlgN"/>
    <property type="match status" value="1"/>
</dbReference>
<proteinExistence type="predicted"/>
<evidence type="ECO:0000313" key="1">
    <source>
        <dbReference type="EMBL" id="AMD93111.1"/>
    </source>
</evidence>
<dbReference type="KEGG" id="doa:AXF15_08395"/>
<evidence type="ECO:0000313" key="2">
    <source>
        <dbReference type="Proteomes" id="UP000063964"/>
    </source>
</evidence>
<dbReference type="AlphaFoldDB" id="A0A109W653"/>
<reference evidence="2" key="1">
    <citation type="submission" date="2016-02" db="EMBL/GenBank/DDBJ databases">
        <authorList>
            <person name="Holder M.E."/>
            <person name="Ajami N.J."/>
            <person name="Petrosino J.F."/>
        </authorList>
    </citation>
    <scope>NUCLEOTIDE SEQUENCE [LARGE SCALE GENOMIC DNA]</scope>
    <source>
        <strain evidence="2">DSM 12838</strain>
    </source>
</reference>
<accession>A0A109W653</accession>
<organism evidence="1 2">
    <name type="scientific">Desulfomicrobium orale DSM 12838</name>
    <dbReference type="NCBI Taxonomy" id="888061"/>
    <lineage>
        <taxon>Bacteria</taxon>
        <taxon>Pseudomonadati</taxon>
        <taxon>Thermodesulfobacteriota</taxon>
        <taxon>Desulfovibrionia</taxon>
        <taxon>Desulfovibrionales</taxon>
        <taxon>Desulfomicrobiaceae</taxon>
        <taxon>Desulfomicrobium</taxon>
    </lineage>
</organism>
<keyword evidence="2" id="KW-1185">Reference proteome</keyword>
<dbReference type="GO" id="GO:0044780">
    <property type="term" value="P:bacterial-type flagellum assembly"/>
    <property type="evidence" value="ECO:0007669"/>
    <property type="project" value="InterPro"/>
</dbReference>
<dbReference type="STRING" id="888061.AXF15_08395"/>
<dbReference type="Proteomes" id="UP000063964">
    <property type="component" value="Chromosome"/>
</dbReference>
<dbReference type="OrthoDB" id="5453528at2"/>
<sequence length="157" mass="17875">MNRIILHSLARQARGSELLCTLLREEYSLLREGRPDQVAGLEISTQELIRQLVREREFLIRRLGMEGFSRLAEYLDGLPGEARQAADTWVERIVLHEQESARQASVNAELAMALWEQSGQLLSQFQKRVAPAERNTYTARGIWNNRPASAALVSGRF</sequence>
<evidence type="ECO:0008006" key="3">
    <source>
        <dbReference type="Google" id="ProtNLM"/>
    </source>
</evidence>
<dbReference type="EMBL" id="CP014230">
    <property type="protein sequence ID" value="AMD93111.1"/>
    <property type="molecule type" value="Genomic_DNA"/>
</dbReference>